<evidence type="ECO:0000256" key="8">
    <source>
        <dbReference type="ARBA" id="ARBA00022919"/>
    </source>
</evidence>
<organism evidence="12 13">
    <name type="scientific">Chloropicon primus</name>
    <dbReference type="NCBI Taxonomy" id="1764295"/>
    <lineage>
        <taxon>Eukaryota</taxon>
        <taxon>Viridiplantae</taxon>
        <taxon>Chlorophyta</taxon>
        <taxon>Chloropicophyceae</taxon>
        <taxon>Chloropicales</taxon>
        <taxon>Chloropicaceae</taxon>
        <taxon>Chloropicon</taxon>
    </lineage>
</organism>
<dbReference type="InterPro" id="IPR015424">
    <property type="entry name" value="PyrdxlP-dep_Trfase"/>
</dbReference>
<dbReference type="InterPro" id="IPR001917">
    <property type="entry name" value="Aminotrans_II_pyridoxalP_BS"/>
</dbReference>
<dbReference type="OrthoDB" id="65434at2759"/>
<keyword evidence="13" id="KW-1185">Reference proteome</keyword>
<evidence type="ECO:0000256" key="1">
    <source>
        <dbReference type="ARBA" id="ARBA00001933"/>
    </source>
</evidence>
<dbReference type="SUPFAM" id="SSF53383">
    <property type="entry name" value="PLP-dependent transferases"/>
    <property type="match status" value="1"/>
</dbReference>
<accession>A0A5B8MLU3</accession>
<evidence type="ECO:0000256" key="3">
    <source>
        <dbReference type="ARBA" id="ARBA00004991"/>
    </source>
</evidence>
<dbReference type="EC" id="2.3.1.50" evidence="5"/>
<dbReference type="InterPro" id="IPR050087">
    <property type="entry name" value="AON_synthase_class-II"/>
</dbReference>
<dbReference type="EMBL" id="CP031037">
    <property type="protein sequence ID" value="QDZ20994.1"/>
    <property type="molecule type" value="Genomic_DNA"/>
</dbReference>
<evidence type="ECO:0000256" key="10">
    <source>
        <dbReference type="RuleBase" id="RU003693"/>
    </source>
</evidence>
<dbReference type="Pfam" id="PF00155">
    <property type="entry name" value="Aminotran_1_2"/>
    <property type="match status" value="1"/>
</dbReference>
<dbReference type="PANTHER" id="PTHR13693">
    <property type="entry name" value="CLASS II AMINOTRANSFERASE/8-AMINO-7-OXONONANOATE SYNTHASE"/>
    <property type="match status" value="1"/>
</dbReference>
<comment type="cofactor">
    <cofactor evidence="1 10">
        <name>pyridoxal 5'-phosphate</name>
        <dbReference type="ChEBI" id="CHEBI:597326"/>
    </cofactor>
</comment>
<dbReference type="GO" id="GO:0030170">
    <property type="term" value="F:pyridoxal phosphate binding"/>
    <property type="evidence" value="ECO:0007669"/>
    <property type="project" value="InterPro"/>
</dbReference>
<dbReference type="CDD" id="cd06454">
    <property type="entry name" value="KBL_like"/>
    <property type="match status" value="1"/>
</dbReference>
<evidence type="ECO:0000256" key="7">
    <source>
        <dbReference type="ARBA" id="ARBA00022898"/>
    </source>
</evidence>
<dbReference type="PANTHER" id="PTHR13693:SF3">
    <property type="entry name" value="LD36009P"/>
    <property type="match status" value="1"/>
</dbReference>
<name>A0A5B8MLU3_9CHLO</name>
<protein>
    <recommendedName>
        <fullName evidence="5">serine C-palmitoyltransferase</fullName>
        <ecNumber evidence="5">2.3.1.50</ecNumber>
    </recommendedName>
</protein>
<dbReference type="Gene3D" id="3.90.1150.10">
    <property type="entry name" value="Aspartate Aminotransferase, domain 1"/>
    <property type="match status" value="1"/>
</dbReference>
<reference evidence="12 13" key="1">
    <citation type="submission" date="2018-07" db="EMBL/GenBank/DDBJ databases">
        <title>The complete nuclear genome of the prasinophyte Chloropicon primus (CCMP1205).</title>
        <authorList>
            <person name="Pombert J.-F."/>
            <person name="Otis C."/>
            <person name="Turmel M."/>
            <person name="Lemieux C."/>
        </authorList>
    </citation>
    <scope>NUCLEOTIDE SEQUENCE [LARGE SCALE GENOMIC DNA]</scope>
    <source>
        <strain evidence="12 13">CCMP1205</strain>
    </source>
</reference>
<evidence type="ECO:0000256" key="6">
    <source>
        <dbReference type="ARBA" id="ARBA00022679"/>
    </source>
</evidence>
<evidence type="ECO:0000256" key="4">
    <source>
        <dbReference type="ARBA" id="ARBA00008392"/>
    </source>
</evidence>
<keyword evidence="6 12" id="KW-0808">Transferase</keyword>
<dbReference type="GO" id="GO:0046513">
    <property type="term" value="P:ceramide biosynthetic process"/>
    <property type="evidence" value="ECO:0007669"/>
    <property type="project" value="TreeGrafter"/>
</dbReference>
<keyword evidence="7 10" id="KW-0663">Pyridoxal phosphate</keyword>
<evidence type="ECO:0000256" key="9">
    <source>
        <dbReference type="ARBA" id="ARBA00048528"/>
    </source>
</evidence>
<comment type="catalytic activity">
    <reaction evidence="9">
        <text>L-serine + hexadecanoyl-CoA + H(+) = 3-oxosphinganine + CO2 + CoA</text>
        <dbReference type="Rhea" id="RHEA:14761"/>
        <dbReference type="ChEBI" id="CHEBI:15378"/>
        <dbReference type="ChEBI" id="CHEBI:16526"/>
        <dbReference type="ChEBI" id="CHEBI:33384"/>
        <dbReference type="ChEBI" id="CHEBI:57287"/>
        <dbReference type="ChEBI" id="CHEBI:57379"/>
        <dbReference type="ChEBI" id="CHEBI:58299"/>
        <dbReference type="EC" id="2.3.1.50"/>
    </reaction>
</comment>
<evidence type="ECO:0000259" key="11">
    <source>
        <dbReference type="Pfam" id="PF00155"/>
    </source>
</evidence>
<dbReference type="GO" id="GO:0016020">
    <property type="term" value="C:membrane"/>
    <property type="evidence" value="ECO:0007669"/>
    <property type="project" value="GOC"/>
</dbReference>
<dbReference type="Proteomes" id="UP000316726">
    <property type="component" value="Chromosome 4"/>
</dbReference>
<comment type="pathway">
    <text evidence="2">Lipid metabolism; sphingolipid metabolism.</text>
</comment>
<comment type="pathway">
    <text evidence="3">Sphingolipid metabolism.</text>
</comment>
<proteinExistence type="inferred from homology"/>
<dbReference type="AlphaFoldDB" id="A0A5B8MLU3"/>
<evidence type="ECO:0000313" key="12">
    <source>
        <dbReference type="EMBL" id="QDZ20994.1"/>
    </source>
</evidence>
<evidence type="ECO:0000256" key="5">
    <source>
        <dbReference type="ARBA" id="ARBA00013220"/>
    </source>
</evidence>
<dbReference type="Gene3D" id="3.40.640.10">
    <property type="entry name" value="Type I PLP-dependent aspartate aminotransferase-like (Major domain)"/>
    <property type="match status" value="1"/>
</dbReference>
<gene>
    <name evidence="12" type="ORF">A3770_04p35120</name>
</gene>
<feature type="domain" description="Aminotransferase class I/classII large" evidence="11">
    <location>
        <begin position="187"/>
        <end position="546"/>
    </location>
</feature>
<comment type="similarity">
    <text evidence="4 10">Belongs to the class-II pyridoxal-phosphate-dependent aminotransferase family.</text>
</comment>
<dbReference type="GO" id="GO:0017059">
    <property type="term" value="C:serine palmitoyltransferase complex"/>
    <property type="evidence" value="ECO:0007669"/>
    <property type="project" value="TreeGrafter"/>
</dbReference>
<dbReference type="UniPathway" id="UPA00222"/>
<keyword evidence="8" id="KW-0746">Sphingolipid metabolism</keyword>
<dbReference type="GO" id="GO:0004758">
    <property type="term" value="F:serine C-palmitoyltransferase activity"/>
    <property type="evidence" value="ECO:0007669"/>
    <property type="project" value="UniProtKB-EC"/>
</dbReference>
<evidence type="ECO:0000313" key="13">
    <source>
        <dbReference type="Proteomes" id="UP000316726"/>
    </source>
</evidence>
<sequence>MAPPNAMTTTVTRTVANGKGKRLEPAGDWHGIRRDQMARAKGGHGMVGQNRKHHGGGVVAKDVARKPKKTNQDEFAEVLHPFRQSVIYFGFVVLMFIGHIRDFLDGVMARLGLDASASERRSASNPDCPPLVANSQDFYTRRLYMRIVDIFNRPISSAPGSWIDVMERAREGDPCRNHPKPTGRTKRCLNLGSYNYLGFAAKDEYCTPRVIQTLAEYGCSTCSSSSDAGMTSKHVEMEGVVAEFLGVESAFVYGMGFATNAMTIPVLADKNTLIISDEMNHKSIVDGVKLSGARVKVFKHNNTQHLEYILRKSIVEGHPRTKRPWRKIIIIVEGIYSMEGEMVKLREIVALKKKYKAYLYLDEAHSIGALGRTGRGVCEQLGVDPRDVDVMMGTFTKSFGSCGGYIAGKQEMVEWIRSSSPAAYYATSMSPSAVQQVISALKIIAGEDGTTRGAEKLNRLSDNSNYFRQELKKRGFHVLGDQDSPVVPIMCYYAAKIPALSRLCLERGLAVVLVGFPATALCLSRMRICISAAHTREELKLAIDIIDEIGDKCMIKYLRGSKKVSEEEESYVEELPCPPARLESSRSI</sequence>
<dbReference type="InterPro" id="IPR015422">
    <property type="entry name" value="PyrdxlP-dep_Trfase_small"/>
</dbReference>
<dbReference type="InterPro" id="IPR015421">
    <property type="entry name" value="PyrdxlP-dep_Trfase_major"/>
</dbReference>
<keyword evidence="8" id="KW-0443">Lipid metabolism</keyword>
<dbReference type="GO" id="GO:0046512">
    <property type="term" value="P:sphingosine biosynthetic process"/>
    <property type="evidence" value="ECO:0007669"/>
    <property type="project" value="TreeGrafter"/>
</dbReference>
<dbReference type="STRING" id="1764295.A0A5B8MLU3"/>
<dbReference type="InterPro" id="IPR004839">
    <property type="entry name" value="Aminotransferase_I/II_large"/>
</dbReference>
<evidence type="ECO:0000256" key="2">
    <source>
        <dbReference type="ARBA" id="ARBA00004760"/>
    </source>
</evidence>
<dbReference type="PROSITE" id="PS00599">
    <property type="entry name" value="AA_TRANSFER_CLASS_2"/>
    <property type="match status" value="1"/>
</dbReference>